<protein>
    <submittedName>
        <fullName evidence="1">Uncharacterized protein</fullName>
    </submittedName>
</protein>
<dbReference type="GO" id="GO:0016020">
    <property type="term" value="C:membrane"/>
    <property type="evidence" value="ECO:0007669"/>
    <property type="project" value="InterPro"/>
</dbReference>
<dbReference type="AlphaFoldDB" id="A0A498JEW5"/>
<proteinExistence type="predicted"/>
<dbReference type="PANTHER" id="PTHR19229">
    <property type="entry name" value="ATP-BINDING CASSETTE TRANSPORTER SUBFAMILY A ABCA"/>
    <property type="match status" value="1"/>
</dbReference>
<dbReference type="InterPro" id="IPR027417">
    <property type="entry name" value="P-loop_NTPase"/>
</dbReference>
<reference evidence="1 2" key="1">
    <citation type="submission" date="2018-10" db="EMBL/GenBank/DDBJ databases">
        <title>A high-quality apple genome assembly.</title>
        <authorList>
            <person name="Hu J."/>
        </authorList>
    </citation>
    <scope>NUCLEOTIDE SEQUENCE [LARGE SCALE GENOMIC DNA]</scope>
    <source>
        <strain evidence="2">cv. HFTH1</strain>
        <tissue evidence="1">Young leaf</tissue>
    </source>
</reference>
<name>A0A498JEW5_MALDO</name>
<dbReference type="InterPro" id="IPR026082">
    <property type="entry name" value="ABCA"/>
</dbReference>
<organism evidence="1 2">
    <name type="scientific">Malus domestica</name>
    <name type="common">Apple</name>
    <name type="synonym">Pyrus malus</name>
    <dbReference type="NCBI Taxonomy" id="3750"/>
    <lineage>
        <taxon>Eukaryota</taxon>
        <taxon>Viridiplantae</taxon>
        <taxon>Streptophyta</taxon>
        <taxon>Embryophyta</taxon>
        <taxon>Tracheophyta</taxon>
        <taxon>Spermatophyta</taxon>
        <taxon>Magnoliopsida</taxon>
        <taxon>eudicotyledons</taxon>
        <taxon>Gunneridae</taxon>
        <taxon>Pentapetalae</taxon>
        <taxon>rosids</taxon>
        <taxon>fabids</taxon>
        <taxon>Rosales</taxon>
        <taxon>Rosaceae</taxon>
        <taxon>Amygdaloideae</taxon>
        <taxon>Maleae</taxon>
        <taxon>Malus</taxon>
    </lineage>
</organism>
<evidence type="ECO:0000313" key="2">
    <source>
        <dbReference type="Proteomes" id="UP000290289"/>
    </source>
</evidence>
<accession>A0A498JEW5</accession>
<comment type="caution">
    <text evidence="1">The sequence shown here is derived from an EMBL/GenBank/DDBJ whole genome shotgun (WGS) entry which is preliminary data.</text>
</comment>
<dbReference type="Gene3D" id="3.40.50.300">
    <property type="entry name" value="P-loop containing nucleotide triphosphate hydrolases"/>
    <property type="match status" value="1"/>
</dbReference>
<keyword evidence="2" id="KW-1185">Reference proteome</keyword>
<dbReference type="STRING" id="3750.A0A498JEW5"/>
<dbReference type="GO" id="GO:0140359">
    <property type="term" value="F:ABC-type transporter activity"/>
    <property type="evidence" value="ECO:0007669"/>
    <property type="project" value="InterPro"/>
</dbReference>
<dbReference type="Proteomes" id="UP000290289">
    <property type="component" value="Chromosome 7"/>
</dbReference>
<dbReference type="Pfam" id="PF24526">
    <property type="entry name" value="ABCA12_C"/>
    <property type="match status" value="1"/>
</dbReference>
<dbReference type="EMBL" id="RDQH01000333">
    <property type="protein sequence ID" value="RXH93405.1"/>
    <property type="molecule type" value="Genomic_DNA"/>
</dbReference>
<sequence>MDEPSSGLDPASRKHLRNILVCISSALSMDEAEYICDRLGIVTDGTLQCIGNPKEARYGGSYALAITTTWDHEQKVEDMVQTLCSNSNKVYQLSGTQKFELPKSEKYSKQWRMQRVRSQFLHGVWLILLWRMFLSRLQVDPTLESIQRFKA</sequence>
<dbReference type="SUPFAM" id="SSF52540">
    <property type="entry name" value="P-loop containing nucleoside triphosphate hydrolases"/>
    <property type="match status" value="1"/>
</dbReference>
<dbReference type="PANTHER" id="PTHR19229:SF154">
    <property type="entry name" value="ABC TRANSPORTER A FAMILY MEMBER 3-RELATED"/>
    <property type="match status" value="1"/>
</dbReference>
<evidence type="ECO:0000313" key="1">
    <source>
        <dbReference type="EMBL" id="RXH93405.1"/>
    </source>
</evidence>
<dbReference type="GO" id="GO:0005319">
    <property type="term" value="F:lipid transporter activity"/>
    <property type="evidence" value="ECO:0007669"/>
    <property type="project" value="TreeGrafter"/>
</dbReference>
<gene>
    <name evidence="1" type="ORF">DVH24_013981</name>
</gene>